<evidence type="ECO:0000313" key="2">
    <source>
        <dbReference type="EMBL" id="GFN75871.1"/>
    </source>
</evidence>
<sequence>MNFDFDCSTRAANAVNCPLQLQRFQAPAVPAYLRPNQAQHEREVEIRVIHVTPGSDTDNTAAGTNNLPAQSPQNVAVRSNADQGRPPRLPPPQSSQYASGEGQGQVLINIDPPQGVPSTSMLGQGLPPQRDIPSFFPNTPVISA</sequence>
<proteinExistence type="predicted"/>
<organism evidence="2 3">
    <name type="scientific">Plakobranchus ocellatus</name>
    <dbReference type="NCBI Taxonomy" id="259542"/>
    <lineage>
        <taxon>Eukaryota</taxon>
        <taxon>Metazoa</taxon>
        <taxon>Spiralia</taxon>
        <taxon>Lophotrochozoa</taxon>
        <taxon>Mollusca</taxon>
        <taxon>Gastropoda</taxon>
        <taxon>Heterobranchia</taxon>
        <taxon>Euthyneura</taxon>
        <taxon>Panpulmonata</taxon>
        <taxon>Sacoglossa</taxon>
        <taxon>Placobranchoidea</taxon>
        <taxon>Plakobranchidae</taxon>
        <taxon>Plakobranchus</taxon>
    </lineage>
</organism>
<accession>A0AAV3XZF5</accession>
<dbReference type="Proteomes" id="UP000735302">
    <property type="component" value="Unassembled WGS sequence"/>
</dbReference>
<feature type="region of interest" description="Disordered" evidence="1">
    <location>
        <begin position="52"/>
        <end position="144"/>
    </location>
</feature>
<dbReference type="AlphaFoldDB" id="A0AAV3XZF5"/>
<feature type="compositionally biased region" description="Polar residues" evidence="1">
    <location>
        <begin position="54"/>
        <end position="82"/>
    </location>
</feature>
<keyword evidence="3" id="KW-1185">Reference proteome</keyword>
<name>A0AAV3XZF5_9GAST</name>
<comment type="caution">
    <text evidence="2">The sequence shown here is derived from an EMBL/GenBank/DDBJ whole genome shotgun (WGS) entry which is preliminary data.</text>
</comment>
<evidence type="ECO:0000313" key="3">
    <source>
        <dbReference type="Proteomes" id="UP000735302"/>
    </source>
</evidence>
<gene>
    <name evidence="2" type="ORF">PoB_000237700</name>
</gene>
<dbReference type="EMBL" id="BLXT01000300">
    <property type="protein sequence ID" value="GFN75871.1"/>
    <property type="molecule type" value="Genomic_DNA"/>
</dbReference>
<evidence type="ECO:0000256" key="1">
    <source>
        <dbReference type="SAM" id="MobiDB-lite"/>
    </source>
</evidence>
<reference evidence="2 3" key="1">
    <citation type="journal article" date="2021" name="Elife">
        <title>Chloroplast acquisition without the gene transfer in kleptoplastic sea slugs, Plakobranchus ocellatus.</title>
        <authorList>
            <person name="Maeda T."/>
            <person name="Takahashi S."/>
            <person name="Yoshida T."/>
            <person name="Shimamura S."/>
            <person name="Takaki Y."/>
            <person name="Nagai Y."/>
            <person name="Toyoda A."/>
            <person name="Suzuki Y."/>
            <person name="Arimoto A."/>
            <person name="Ishii H."/>
            <person name="Satoh N."/>
            <person name="Nishiyama T."/>
            <person name="Hasebe M."/>
            <person name="Maruyama T."/>
            <person name="Minagawa J."/>
            <person name="Obokata J."/>
            <person name="Shigenobu S."/>
        </authorList>
    </citation>
    <scope>NUCLEOTIDE SEQUENCE [LARGE SCALE GENOMIC DNA]</scope>
</reference>
<protein>
    <submittedName>
        <fullName evidence="2">Uncharacterized protein</fullName>
    </submittedName>
</protein>